<feature type="transmembrane region" description="Helical" evidence="15">
    <location>
        <begin position="213"/>
        <end position="233"/>
    </location>
</feature>
<evidence type="ECO:0000256" key="7">
    <source>
        <dbReference type="ARBA" id="ARBA00022919"/>
    </source>
</evidence>
<comment type="pathway">
    <text evidence="2">Lipid metabolism; sphingolipid metabolism.</text>
</comment>
<sequence length="268" mass="31333">MPSIFSYQSAEVDWCEGNFEHSTVIAEYYNTISNVSFFVLSAALLYLNRQYCQQRAVPMYFVSGLLLCVGVFSMYFHMTLSYVGQLLDELSILWTLAVAYSFWYPKVYFPRYMAGGGRERGRDLGRDFGVTTVVSTLMSFIKPAFNAYALNCIAFHLLYLTWCELKKCNDKRVHRMAAAMVVWWALAITSWLSDRWLCWLWQAISFPYFHSFWHVLIAVSLLYCFPLVIYFDVNYEMPTFKPKLGYWPSDSWPVVVPYVALEEPHKQC</sequence>
<dbReference type="GO" id="GO:0046514">
    <property type="term" value="P:ceramide catabolic process"/>
    <property type="evidence" value="ECO:0007669"/>
    <property type="project" value="TreeGrafter"/>
</dbReference>
<feature type="binding site" evidence="13">
    <location>
        <position position="14"/>
    </location>
    <ligand>
        <name>Ca(2+)</name>
        <dbReference type="ChEBI" id="CHEBI:29108"/>
    </ligand>
</feature>
<keyword evidence="8 15" id="KW-1133">Transmembrane helix</keyword>
<comment type="catalytic activity">
    <reaction evidence="10">
        <text>N-(9Z-octadecenoyl)-sphing-4-enine + H2O = sphing-4-enine + (9Z)-octadecenoate</text>
        <dbReference type="Rhea" id="RHEA:41299"/>
        <dbReference type="ChEBI" id="CHEBI:15377"/>
        <dbReference type="ChEBI" id="CHEBI:30823"/>
        <dbReference type="ChEBI" id="CHEBI:57756"/>
        <dbReference type="ChEBI" id="CHEBI:77996"/>
    </reaction>
    <physiologicalReaction direction="left-to-right" evidence="10">
        <dbReference type="Rhea" id="RHEA:41300"/>
    </physiologicalReaction>
</comment>
<keyword evidence="9 15" id="KW-0472">Membrane</keyword>
<accession>A0A8B9ENI7</accession>
<keyword evidence="6 15" id="KW-0378">Hydrolase</keyword>
<comment type="function">
    <text evidence="15">Hydrolyzes the sphingolipid ceramide into sphingosine and free fatty acid.</text>
</comment>
<feature type="transmembrane region" description="Helical" evidence="15">
    <location>
        <begin position="59"/>
        <end position="76"/>
    </location>
</feature>
<organism evidence="16 17">
    <name type="scientific">Anser cygnoides</name>
    <name type="common">Swan goose</name>
    <dbReference type="NCBI Taxonomy" id="8845"/>
    <lineage>
        <taxon>Eukaryota</taxon>
        <taxon>Metazoa</taxon>
        <taxon>Chordata</taxon>
        <taxon>Craniata</taxon>
        <taxon>Vertebrata</taxon>
        <taxon>Euteleostomi</taxon>
        <taxon>Archelosauria</taxon>
        <taxon>Archosauria</taxon>
        <taxon>Dinosauria</taxon>
        <taxon>Saurischia</taxon>
        <taxon>Theropoda</taxon>
        <taxon>Coelurosauria</taxon>
        <taxon>Aves</taxon>
        <taxon>Neognathae</taxon>
        <taxon>Galloanserae</taxon>
        <taxon>Anseriformes</taxon>
        <taxon>Anatidae</taxon>
        <taxon>Anserinae</taxon>
        <taxon>Anser</taxon>
    </lineage>
</organism>
<dbReference type="UniPathway" id="UPA00222"/>
<evidence type="ECO:0000256" key="6">
    <source>
        <dbReference type="ARBA" id="ARBA00022801"/>
    </source>
</evidence>
<protein>
    <recommendedName>
        <fullName evidence="15">Alkaline ceramidase</fullName>
        <ecNumber evidence="15">3.5.1.-</ecNumber>
    </recommendedName>
</protein>
<evidence type="ECO:0000313" key="16">
    <source>
        <dbReference type="Ensembl" id="ENSACDP00005024745.1"/>
    </source>
</evidence>
<keyword evidence="15" id="KW-0443">Lipid metabolism</keyword>
<feature type="transmembrane region" description="Helical" evidence="15">
    <location>
        <begin position="147"/>
        <end position="165"/>
    </location>
</feature>
<reference evidence="16" key="2">
    <citation type="submission" date="2025-09" db="UniProtKB">
        <authorList>
            <consortium name="Ensembl"/>
        </authorList>
    </citation>
    <scope>IDENTIFICATION</scope>
</reference>
<evidence type="ECO:0000256" key="15">
    <source>
        <dbReference type="RuleBase" id="RU364079"/>
    </source>
</evidence>
<evidence type="ECO:0000256" key="12">
    <source>
        <dbReference type="ARBA" id="ARBA00049511"/>
    </source>
</evidence>
<dbReference type="InterPro" id="IPR008901">
    <property type="entry name" value="ACER"/>
</dbReference>
<evidence type="ECO:0000256" key="10">
    <source>
        <dbReference type="ARBA" id="ARBA00047401"/>
    </source>
</evidence>
<evidence type="ECO:0000256" key="13">
    <source>
        <dbReference type="PIRSR" id="PIRSR608901-1"/>
    </source>
</evidence>
<comment type="similarity">
    <text evidence="4 15">Belongs to the alkaline ceramidase family.</text>
</comment>
<dbReference type="GO" id="GO:0016020">
    <property type="term" value="C:membrane"/>
    <property type="evidence" value="ECO:0007669"/>
    <property type="project" value="UniProtKB-SubCell"/>
</dbReference>
<feature type="binding site" evidence="14">
    <location>
        <position position="77"/>
    </location>
    <ligand>
        <name>Zn(2+)</name>
        <dbReference type="ChEBI" id="CHEBI:29105"/>
        <note>catalytic</note>
    </ligand>
</feature>
<keyword evidence="13" id="KW-0479">Metal-binding</keyword>
<comment type="cofactor">
    <cofactor evidence="14">
        <name>Zn(2+)</name>
        <dbReference type="ChEBI" id="CHEBI:29105"/>
    </cofactor>
</comment>
<reference evidence="16" key="1">
    <citation type="submission" date="2025-08" db="UniProtKB">
        <authorList>
            <consortium name="Ensembl"/>
        </authorList>
    </citation>
    <scope>IDENTIFICATION</scope>
</reference>
<dbReference type="Proteomes" id="UP000694521">
    <property type="component" value="Unplaced"/>
</dbReference>
<keyword evidence="5 15" id="KW-0812">Transmembrane</keyword>
<keyword evidence="14" id="KW-0862">Zinc</keyword>
<evidence type="ECO:0000256" key="3">
    <source>
        <dbReference type="ARBA" id="ARBA00004991"/>
    </source>
</evidence>
<dbReference type="GO" id="GO:0005783">
    <property type="term" value="C:endoplasmic reticulum"/>
    <property type="evidence" value="ECO:0007669"/>
    <property type="project" value="TreeGrafter"/>
</dbReference>
<proteinExistence type="inferred from homology"/>
<dbReference type="GO" id="GO:0046872">
    <property type="term" value="F:metal ion binding"/>
    <property type="evidence" value="ECO:0007669"/>
    <property type="project" value="UniProtKB-KW"/>
</dbReference>
<evidence type="ECO:0000256" key="4">
    <source>
        <dbReference type="ARBA" id="ARBA00009780"/>
    </source>
</evidence>
<dbReference type="Pfam" id="PF05875">
    <property type="entry name" value="Ceramidase"/>
    <property type="match status" value="1"/>
</dbReference>
<evidence type="ECO:0000256" key="8">
    <source>
        <dbReference type="ARBA" id="ARBA00022989"/>
    </source>
</evidence>
<dbReference type="PANTHER" id="PTHR46139:SF2">
    <property type="entry name" value="ALKALINE CERAMIDASE 1"/>
    <property type="match status" value="1"/>
</dbReference>
<feature type="transmembrane region" description="Helical" evidence="15">
    <location>
        <begin position="177"/>
        <end position="193"/>
    </location>
</feature>
<feature type="binding site" evidence="13">
    <location>
        <position position="27"/>
    </location>
    <ligand>
        <name>Ca(2+)</name>
        <dbReference type="ChEBI" id="CHEBI:29108"/>
    </ligand>
</feature>
<feature type="binding site" evidence="13">
    <location>
        <position position="18"/>
    </location>
    <ligand>
        <name>Ca(2+)</name>
        <dbReference type="ChEBI" id="CHEBI:29108"/>
    </ligand>
</feature>
<evidence type="ECO:0000256" key="2">
    <source>
        <dbReference type="ARBA" id="ARBA00004760"/>
    </source>
</evidence>
<keyword evidence="13" id="KW-0106">Calcium</keyword>
<dbReference type="AlphaFoldDB" id="A0A8B9ENI7"/>
<feature type="binding site" evidence="13">
    <location>
        <position position="16"/>
    </location>
    <ligand>
        <name>Ca(2+)</name>
        <dbReference type="ChEBI" id="CHEBI:29108"/>
    </ligand>
</feature>
<dbReference type="EC" id="3.5.1.-" evidence="15"/>
<dbReference type="GO" id="GO:0046512">
    <property type="term" value="P:sphingosine biosynthetic process"/>
    <property type="evidence" value="ECO:0007669"/>
    <property type="project" value="UniProtKB-ARBA"/>
</dbReference>
<dbReference type="PANTHER" id="PTHR46139">
    <property type="entry name" value="ALKALINE CERAMIDASE"/>
    <property type="match status" value="1"/>
</dbReference>
<keyword evidence="7" id="KW-0746">Sphingolipid metabolism</keyword>
<name>A0A8B9ENI7_ANSCY</name>
<comment type="subcellular location">
    <subcellularLocation>
        <location evidence="1">Membrane</location>
        <topology evidence="1">Multi-pass membrane protein</topology>
    </subcellularLocation>
</comment>
<feature type="binding site" evidence="14">
    <location>
        <position position="210"/>
    </location>
    <ligand>
        <name>Zn(2+)</name>
        <dbReference type="ChEBI" id="CHEBI:29105"/>
        <note>catalytic</note>
    </ligand>
</feature>
<evidence type="ECO:0000256" key="5">
    <source>
        <dbReference type="ARBA" id="ARBA00022692"/>
    </source>
</evidence>
<evidence type="ECO:0000256" key="9">
    <source>
        <dbReference type="ARBA" id="ARBA00023136"/>
    </source>
</evidence>
<comment type="catalytic activity">
    <reaction evidence="11">
        <text>an N-acylsphing-4-enine + H2O = sphing-4-enine + a fatty acid</text>
        <dbReference type="Rhea" id="RHEA:20856"/>
        <dbReference type="ChEBI" id="CHEBI:15377"/>
        <dbReference type="ChEBI" id="CHEBI:28868"/>
        <dbReference type="ChEBI" id="CHEBI:52639"/>
        <dbReference type="ChEBI" id="CHEBI:57756"/>
        <dbReference type="EC" id="3.5.1.23"/>
    </reaction>
    <physiologicalReaction direction="left-to-right" evidence="11">
        <dbReference type="Rhea" id="RHEA:20857"/>
    </physiologicalReaction>
</comment>
<feature type="binding site" evidence="13">
    <location>
        <position position="13"/>
    </location>
    <ligand>
        <name>Ca(2+)</name>
        <dbReference type="ChEBI" id="CHEBI:29108"/>
    </ligand>
</feature>
<feature type="binding site" evidence="14">
    <location>
        <position position="214"/>
    </location>
    <ligand>
        <name>Zn(2+)</name>
        <dbReference type="ChEBI" id="CHEBI:29105"/>
        <note>catalytic</note>
    </ligand>
</feature>
<comment type="caution">
    <text evidence="15">Lacks conserved residue(s) required for the propagation of feature annotation.</text>
</comment>
<evidence type="ECO:0000313" key="17">
    <source>
        <dbReference type="Proteomes" id="UP000694521"/>
    </source>
</evidence>
<evidence type="ECO:0000256" key="11">
    <source>
        <dbReference type="ARBA" id="ARBA00048323"/>
    </source>
</evidence>
<evidence type="ECO:0000256" key="1">
    <source>
        <dbReference type="ARBA" id="ARBA00004141"/>
    </source>
</evidence>
<feature type="transmembrane region" description="Helical" evidence="15">
    <location>
        <begin position="28"/>
        <end position="47"/>
    </location>
</feature>
<comment type="pathway">
    <text evidence="3">Sphingolipid metabolism.</text>
</comment>
<keyword evidence="17" id="KW-1185">Reference proteome</keyword>
<comment type="catalytic activity">
    <reaction evidence="12">
        <text>an N-acylsphinganine + H2O = sphinganine + a fatty acid</text>
        <dbReference type="Rhea" id="RHEA:33551"/>
        <dbReference type="ChEBI" id="CHEBI:15377"/>
        <dbReference type="ChEBI" id="CHEBI:28868"/>
        <dbReference type="ChEBI" id="CHEBI:31488"/>
        <dbReference type="ChEBI" id="CHEBI:57817"/>
    </reaction>
    <physiologicalReaction direction="left-to-right" evidence="12">
        <dbReference type="Rhea" id="RHEA:33552"/>
    </physiologicalReaction>
</comment>
<dbReference type="GO" id="GO:0017040">
    <property type="term" value="F:N-acylsphingosine amidohydrolase activity"/>
    <property type="evidence" value="ECO:0007669"/>
    <property type="project" value="UniProtKB-EC"/>
</dbReference>
<evidence type="ECO:0000256" key="14">
    <source>
        <dbReference type="PIRSR" id="PIRSR608901-2"/>
    </source>
</evidence>
<dbReference type="Ensembl" id="ENSACDT00005029557.1">
    <property type="protein sequence ID" value="ENSACDP00005024745.1"/>
    <property type="gene ID" value="ENSACDG00005017930.1"/>
</dbReference>